<proteinExistence type="predicted"/>
<keyword evidence="3" id="KW-1185">Reference proteome</keyword>
<evidence type="ECO:0000313" key="2">
    <source>
        <dbReference type="EMBL" id="KAK9100353.1"/>
    </source>
</evidence>
<name>A0AAP0F0S4_9MAGN</name>
<evidence type="ECO:0000313" key="3">
    <source>
        <dbReference type="Proteomes" id="UP001419268"/>
    </source>
</evidence>
<dbReference type="AlphaFoldDB" id="A0AAP0F0S4"/>
<evidence type="ECO:0000259" key="1">
    <source>
        <dbReference type="Pfam" id="PF03732"/>
    </source>
</evidence>
<protein>
    <recommendedName>
        <fullName evidence="1">Retrotransposon gag domain-containing protein</fullName>
    </recommendedName>
</protein>
<dbReference type="EMBL" id="JBBNAG010000010">
    <property type="protein sequence ID" value="KAK9100353.1"/>
    <property type="molecule type" value="Genomic_DNA"/>
</dbReference>
<feature type="domain" description="Retrotransposon gag" evidence="1">
    <location>
        <begin position="71"/>
        <end position="162"/>
    </location>
</feature>
<reference evidence="2 3" key="1">
    <citation type="submission" date="2024-01" db="EMBL/GenBank/DDBJ databases">
        <title>Genome assemblies of Stephania.</title>
        <authorList>
            <person name="Yang L."/>
        </authorList>
    </citation>
    <scope>NUCLEOTIDE SEQUENCE [LARGE SCALE GENOMIC DNA]</scope>
    <source>
        <strain evidence="2">JXDWG</strain>
        <tissue evidence="2">Leaf</tissue>
    </source>
</reference>
<comment type="caution">
    <text evidence="2">The sequence shown here is derived from an EMBL/GenBank/DDBJ whole genome shotgun (WGS) entry which is preliminary data.</text>
</comment>
<organism evidence="2 3">
    <name type="scientific">Stephania cephalantha</name>
    <dbReference type="NCBI Taxonomy" id="152367"/>
    <lineage>
        <taxon>Eukaryota</taxon>
        <taxon>Viridiplantae</taxon>
        <taxon>Streptophyta</taxon>
        <taxon>Embryophyta</taxon>
        <taxon>Tracheophyta</taxon>
        <taxon>Spermatophyta</taxon>
        <taxon>Magnoliopsida</taxon>
        <taxon>Ranunculales</taxon>
        <taxon>Menispermaceae</taxon>
        <taxon>Menispermoideae</taxon>
        <taxon>Cissampelideae</taxon>
        <taxon>Stephania</taxon>
    </lineage>
</organism>
<sequence>MTPILIPSQVITFETSLSAEAKLIKEFVHFQPGYYHRGGDPEVARKYIISHEKLHGLLRIHDGIRARISEFMLKGDAAVWWTAHTAAHGEPSTWAEFKKFFYDQYIPIKIQLRLRLREEFLTLRQSDRTMSQYMERFTYLLTFAMDIAGTERLQVHYFIRGL</sequence>
<dbReference type="Pfam" id="PF03732">
    <property type="entry name" value="Retrotrans_gag"/>
    <property type="match status" value="1"/>
</dbReference>
<dbReference type="InterPro" id="IPR005162">
    <property type="entry name" value="Retrotrans_gag_dom"/>
</dbReference>
<accession>A0AAP0F0S4</accession>
<dbReference type="Proteomes" id="UP001419268">
    <property type="component" value="Unassembled WGS sequence"/>
</dbReference>
<gene>
    <name evidence="2" type="ORF">Scep_023783</name>
</gene>